<keyword evidence="1" id="KW-0175">Coiled coil</keyword>
<feature type="coiled-coil region" evidence="1">
    <location>
        <begin position="3"/>
        <end position="30"/>
    </location>
</feature>
<organism evidence="2 3">
    <name type="scientific">Conchiformibius kuhniae</name>
    <dbReference type="NCBI Taxonomy" id="211502"/>
    <lineage>
        <taxon>Bacteria</taxon>
        <taxon>Pseudomonadati</taxon>
        <taxon>Pseudomonadota</taxon>
        <taxon>Betaproteobacteria</taxon>
        <taxon>Neisseriales</taxon>
        <taxon>Neisseriaceae</taxon>
        <taxon>Conchiformibius</taxon>
    </lineage>
</organism>
<keyword evidence="3" id="KW-1185">Reference proteome</keyword>
<dbReference type="KEGG" id="ckh:LVJ77_05755"/>
<dbReference type="AlphaFoldDB" id="A0A8T9MXJ4"/>
<dbReference type="RefSeq" id="WP_027009697.1">
    <property type="nucleotide sequence ID" value="NZ_CP091521.1"/>
</dbReference>
<name>A0A8T9MXJ4_9NEIS</name>
<dbReference type="Proteomes" id="UP000831534">
    <property type="component" value="Chromosome"/>
</dbReference>
<protein>
    <submittedName>
        <fullName evidence="2">Uncharacterized protein</fullName>
    </submittedName>
</protein>
<gene>
    <name evidence="2" type="ORF">LVJ77_05755</name>
</gene>
<dbReference type="EMBL" id="CP091521">
    <property type="protein sequence ID" value="UOP05595.2"/>
    <property type="molecule type" value="Genomic_DNA"/>
</dbReference>
<evidence type="ECO:0000313" key="3">
    <source>
        <dbReference type="Proteomes" id="UP000831534"/>
    </source>
</evidence>
<reference evidence="2" key="1">
    <citation type="journal article" date="2022" name="Res Sq">
        <title>Evolution of multicellular longitudinally dividing oral cavity symbionts (Neisseriaceae).</title>
        <authorList>
            <person name="Nyongesa S."/>
            <person name="Weber P."/>
            <person name="Bernet E."/>
            <person name="Pullido F."/>
            <person name="Nieckarz M."/>
            <person name="Delaby M."/>
            <person name="Nieves C."/>
            <person name="Viehboeck T."/>
            <person name="Krause N."/>
            <person name="Rivera-Millot A."/>
            <person name="Nakamura A."/>
            <person name="Vischer N."/>
            <person name="VanNieuwenhze M."/>
            <person name="Brun Y."/>
            <person name="Cava F."/>
            <person name="Bulgheresi S."/>
            <person name="Veyrier F."/>
        </authorList>
    </citation>
    <scope>NUCLEOTIDE SEQUENCE</scope>
    <source>
        <strain evidence="2">17694</strain>
    </source>
</reference>
<evidence type="ECO:0000313" key="2">
    <source>
        <dbReference type="EMBL" id="UOP05595.2"/>
    </source>
</evidence>
<evidence type="ECO:0000256" key="1">
    <source>
        <dbReference type="SAM" id="Coils"/>
    </source>
</evidence>
<reference evidence="2" key="2">
    <citation type="submission" date="2024-09" db="EMBL/GenBank/DDBJ databases">
        <authorList>
            <person name="Veyrier F.J."/>
        </authorList>
    </citation>
    <scope>NUCLEOTIDE SEQUENCE</scope>
    <source>
        <strain evidence="2">17694</strain>
    </source>
</reference>
<proteinExistence type="predicted"/>
<sequence>MSYEAIQKELTQLKQETAVLQARLDKLNNCPESDLGDEIGKELVKAGVRVGVSVAAAAAGIPLIS</sequence>
<accession>A0A8T9MXJ4</accession>